<dbReference type="AlphaFoldDB" id="A0A1X7U071"/>
<dbReference type="InParanoid" id="A0A1X7U071"/>
<reference evidence="2" key="1">
    <citation type="submission" date="2017-05" db="UniProtKB">
        <authorList>
            <consortium name="EnsemblMetazoa"/>
        </authorList>
    </citation>
    <scope>IDENTIFICATION</scope>
</reference>
<organism evidence="2">
    <name type="scientific">Amphimedon queenslandica</name>
    <name type="common">Sponge</name>
    <dbReference type="NCBI Taxonomy" id="400682"/>
    <lineage>
        <taxon>Eukaryota</taxon>
        <taxon>Metazoa</taxon>
        <taxon>Porifera</taxon>
        <taxon>Demospongiae</taxon>
        <taxon>Heteroscleromorpha</taxon>
        <taxon>Haplosclerida</taxon>
        <taxon>Niphatidae</taxon>
        <taxon>Amphimedon</taxon>
    </lineage>
</organism>
<protein>
    <submittedName>
        <fullName evidence="2">Uncharacterized protein</fullName>
    </submittedName>
</protein>
<feature type="region of interest" description="Disordered" evidence="1">
    <location>
        <begin position="1"/>
        <end position="21"/>
    </location>
</feature>
<feature type="compositionally biased region" description="Basic and acidic residues" evidence="1">
    <location>
        <begin position="7"/>
        <end position="21"/>
    </location>
</feature>
<accession>A0A1X7U071</accession>
<evidence type="ECO:0000256" key="1">
    <source>
        <dbReference type="SAM" id="MobiDB-lite"/>
    </source>
</evidence>
<evidence type="ECO:0000313" key="2">
    <source>
        <dbReference type="EnsemblMetazoa" id="Aqu2.1.20778_001"/>
    </source>
</evidence>
<sequence length="58" mass="6720">MSGSEKQSQDAMKREMDSTYSNDIRDLAYKKEEKSLVINGFSKRNSEQMELLNDSKLD</sequence>
<name>A0A1X7U071_AMPQE</name>
<dbReference type="EnsemblMetazoa" id="Aqu2.1.20778_001">
    <property type="protein sequence ID" value="Aqu2.1.20778_001"/>
    <property type="gene ID" value="Aqu2.1.20778"/>
</dbReference>
<proteinExistence type="predicted"/>